<reference evidence="3" key="1">
    <citation type="journal article" date="2019" name="Int. J. Syst. Evol. Microbiol.">
        <title>The Global Catalogue of Microorganisms (GCM) 10K type strain sequencing project: providing services to taxonomists for standard genome sequencing and annotation.</title>
        <authorList>
            <consortium name="The Broad Institute Genomics Platform"/>
            <consortium name="The Broad Institute Genome Sequencing Center for Infectious Disease"/>
            <person name="Wu L."/>
            <person name="Ma J."/>
        </authorList>
    </citation>
    <scope>NUCLEOTIDE SEQUENCE [LARGE SCALE GENOMIC DNA]</scope>
    <source>
        <strain evidence="3">JCM 4738</strain>
    </source>
</reference>
<feature type="compositionally biased region" description="Gly residues" evidence="1">
    <location>
        <begin position="88"/>
        <end position="97"/>
    </location>
</feature>
<protein>
    <submittedName>
        <fullName evidence="2">Uncharacterized protein</fullName>
    </submittedName>
</protein>
<accession>A0ABQ3F0L9</accession>
<dbReference type="EMBL" id="BMVP01000016">
    <property type="protein sequence ID" value="GHB78754.1"/>
    <property type="molecule type" value="Genomic_DNA"/>
</dbReference>
<name>A0ABQ3F0L9_9ACTN</name>
<evidence type="ECO:0000313" key="3">
    <source>
        <dbReference type="Proteomes" id="UP000642673"/>
    </source>
</evidence>
<evidence type="ECO:0000313" key="2">
    <source>
        <dbReference type="EMBL" id="GHB78754.1"/>
    </source>
</evidence>
<organism evidence="2 3">
    <name type="scientific">Streptomyces cirratus</name>
    <dbReference type="NCBI Taxonomy" id="68187"/>
    <lineage>
        <taxon>Bacteria</taxon>
        <taxon>Bacillati</taxon>
        <taxon>Actinomycetota</taxon>
        <taxon>Actinomycetes</taxon>
        <taxon>Kitasatosporales</taxon>
        <taxon>Streptomycetaceae</taxon>
        <taxon>Streptomyces</taxon>
    </lineage>
</organism>
<feature type="region of interest" description="Disordered" evidence="1">
    <location>
        <begin position="49"/>
        <end position="117"/>
    </location>
</feature>
<sequence>MACGSAAGSVAPACTAPLGKVLPGARAGARPRAVYVSKPGLVAAFPGASTPLPPGPAAGAASGSVVTTKPGPVAAMTGRSVGMANPGRGPGASGRPGRGITPPPVAETTAPHERHHP</sequence>
<evidence type="ECO:0000256" key="1">
    <source>
        <dbReference type="SAM" id="MobiDB-lite"/>
    </source>
</evidence>
<comment type="caution">
    <text evidence="2">The sequence shown here is derived from an EMBL/GenBank/DDBJ whole genome shotgun (WGS) entry which is preliminary data.</text>
</comment>
<keyword evidence="3" id="KW-1185">Reference proteome</keyword>
<dbReference type="Proteomes" id="UP000642673">
    <property type="component" value="Unassembled WGS sequence"/>
</dbReference>
<gene>
    <name evidence="2" type="ORF">GCM10010347_56450</name>
</gene>
<proteinExistence type="predicted"/>